<organism evidence="5 6">
    <name type="scientific">Halovenus rubra</name>
    <dbReference type="NCBI Taxonomy" id="869890"/>
    <lineage>
        <taxon>Archaea</taxon>
        <taxon>Methanobacteriati</taxon>
        <taxon>Methanobacteriota</taxon>
        <taxon>Stenosarchaea group</taxon>
        <taxon>Halobacteria</taxon>
        <taxon>Halobacteriales</taxon>
        <taxon>Haloarculaceae</taxon>
        <taxon>Halovenus</taxon>
    </lineage>
</organism>
<evidence type="ECO:0000256" key="1">
    <source>
        <dbReference type="ARBA" id="ARBA00023015"/>
    </source>
</evidence>
<sequence length="952" mass="104641">MSLDSEIVPDIGRDILQHVSDGVVLCDDELTVTYLNKAAIALLGAADTQPHGCPLSELPSGGALLADQVRRLDGTGTEIQFEEPDADIAGTVRQLEDGTLLLLERSTEQGETTGSDDTVLQELHDIASDLDLSREEKITQMLSVTTDHLGVEYGFITRIQDDTQEILYSVGDHPQLADGVTAPLSETYCQYTLEDGETNTITTPTGDSAESEAAYERFGFHCYLGVVLSVDDEEYGTVCFADDEPLKNGFGEHAQTVGEMLGDWLTLMLERQTYEQELEQQQAFIESQLNSLPDIVYAFDVDGQPIQWNDSLETVTGYDTEEVAQMKPTDFVIESDTELITNSIDAVLTDQSHSVETTLETKDDTRIPYEFANAPLYDEVGEIVGVTGVGRDITEQATQQERLSGILNTTRSLMQARDRQHVGELAASAATELLDEEIAVFRLYDSDAGTLEAIASSEGGQGVIGERPTYDVGEGYPGTVFGSGEPTIVSDLTDAENEFEYGDARSAMYYPVGVHGTITVASTEPGAFDEMDQDVLGLLATSAAAACMRAKRMQEVREAREQSDRLIERVNGLVENTVEVLVQARTRDELESSVVSELATTDPYAYAWVGQPDVTSQELVPTAWEGDASLPIQARSFDLSNETEPVARAYHERETQVLTEMDEVYGPLSDIIARSDIEAILLIPIVYKDATYGVLSVCARDSAVFDERERIILDALGQAVANAINAVERGRILDATEIIELEFAVDSPDLLFNRLAASTDSRVEVVGTDYRSDGAVRLYLSAEDVDPAELSERAKTDQEIIETTAIVEHEDECLLELVVEESLLAMLAEYGAVTREVVADGAGARFTVELSAEAEARELFELVEQRYPGTDLLGYHERERAVETRQDFKAALSDRLTDRQETALRTAYLGGFFDWPREIDGNELAEAMDIARPTYHQHLRAAQGKVFEELFD</sequence>
<evidence type="ECO:0000259" key="4">
    <source>
        <dbReference type="PROSITE" id="PS50113"/>
    </source>
</evidence>
<comment type="caution">
    <text evidence="5">The sequence shown here is derived from an EMBL/GenBank/DDBJ whole genome shotgun (WGS) entry which is preliminary data.</text>
</comment>
<dbReference type="CDD" id="cd00130">
    <property type="entry name" value="PAS"/>
    <property type="match status" value="1"/>
</dbReference>
<dbReference type="InterPro" id="IPR007050">
    <property type="entry name" value="HTH_bacterioopsin"/>
</dbReference>
<dbReference type="SUPFAM" id="SSF55785">
    <property type="entry name" value="PYP-like sensor domain (PAS domain)"/>
    <property type="match status" value="2"/>
</dbReference>
<dbReference type="PANTHER" id="PTHR34236">
    <property type="entry name" value="DIMETHYL SULFOXIDE REDUCTASE TRANSCRIPTIONAL ACTIVATOR"/>
    <property type="match status" value="1"/>
</dbReference>
<feature type="domain" description="PAS" evidence="3">
    <location>
        <begin position="281"/>
        <end position="351"/>
    </location>
</feature>
<name>A0ABD5X5B5_9EURY</name>
<dbReference type="PANTHER" id="PTHR34236:SF1">
    <property type="entry name" value="DIMETHYL SULFOXIDE REDUCTASE TRANSCRIPTIONAL ACTIVATOR"/>
    <property type="match status" value="1"/>
</dbReference>
<dbReference type="Proteomes" id="UP001596414">
    <property type="component" value="Unassembled WGS sequence"/>
</dbReference>
<dbReference type="InterPro" id="IPR029016">
    <property type="entry name" value="GAF-like_dom_sf"/>
</dbReference>
<dbReference type="InterPro" id="IPR031803">
    <property type="entry name" value="BAT_GAF/HTH-assoc"/>
</dbReference>
<keyword evidence="1" id="KW-0805">Transcription regulation</keyword>
<dbReference type="NCBIfam" id="TIGR00229">
    <property type="entry name" value="sensory_box"/>
    <property type="match status" value="1"/>
</dbReference>
<evidence type="ECO:0000313" key="6">
    <source>
        <dbReference type="Proteomes" id="UP001596414"/>
    </source>
</evidence>
<dbReference type="InterPro" id="IPR013656">
    <property type="entry name" value="PAS_4"/>
</dbReference>
<dbReference type="SMART" id="SM00091">
    <property type="entry name" value="PAS"/>
    <property type="match status" value="2"/>
</dbReference>
<dbReference type="PROSITE" id="PS50113">
    <property type="entry name" value="PAC"/>
    <property type="match status" value="1"/>
</dbReference>
<dbReference type="InterPro" id="IPR001610">
    <property type="entry name" value="PAC"/>
</dbReference>
<evidence type="ECO:0000256" key="2">
    <source>
        <dbReference type="ARBA" id="ARBA00023163"/>
    </source>
</evidence>
<reference evidence="5 6" key="1">
    <citation type="journal article" date="2014" name="Int. J. Syst. Evol. Microbiol.">
        <title>Complete genome sequence of Corynebacterium casei LMG S-19264T (=DSM 44701T), isolated from a smear-ripened cheese.</title>
        <authorList>
            <consortium name="US DOE Joint Genome Institute (JGI-PGF)"/>
            <person name="Walter F."/>
            <person name="Albersmeier A."/>
            <person name="Kalinowski J."/>
            <person name="Ruckert C."/>
        </authorList>
    </citation>
    <scope>NUCLEOTIDE SEQUENCE [LARGE SCALE GENOMIC DNA]</scope>
    <source>
        <strain evidence="5 6">CGMCC 4.7215</strain>
    </source>
</reference>
<evidence type="ECO:0000259" key="3">
    <source>
        <dbReference type="PROSITE" id="PS50112"/>
    </source>
</evidence>
<protein>
    <submittedName>
        <fullName evidence="5">Bacterio-opsin activator domain-containing protein</fullName>
    </submittedName>
</protein>
<dbReference type="InterPro" id="IPR035965">
    <property type="entry name" value="PAS-like_dom_sf"/>
</dbReference>
<dbReference type="InterPro" id="IPR000014">
    <property type="entry name" value="PAS"/>
</dbReference>
<dbReference type="PROSITE" id="PS50112">
    <property type="entry name" value="PAS"/>
    <property type="match status" value="1"/>
</dbReference>
<dbReference type="InterPro" id="IPR003018">
    <property type="entry name" value="GAF"/>
</dbReference>
<dbReference type="Pfam" id="PF08448">
    <property type="entry name" value="PAS_4"/>
    <property type="match status" value="2"/>
</dbReference>
<dbReference type="SMART" id="SM00065">
    <property type="entry name" value="GAF"/>
    <property type="match status" value="3"/>
</dbReference>
<dbReference type="RefSeq" id="WP_267638844.1">
    <property type="nucleotide sequence ID" value="NZ_JAODIY010000043.1"/>
</dbReference>
<keyword evidence="2" id="KW-0804">Transcription</keyword>
<feature type="domain" description="PAC" evidence="4">
    <location>
        <begin position="353"/>
        <end position="405"/>
    </location>
</feature>
<dbReference type="Pfam" id="PF13185">
    <property type="entry name" value="GAF_2"/>
    <property type="match status" value="2"/>
</dbReference>
<dbReference type="Pfam" id="PF04967">
    <property type="entry name" value="HTH_10"/>
    <property type="match status" value="1"/>
</dbReference>
<dbReference type="AlphaFoldDB" id="A0ABD5X5B5"/>
<dbReference type="InterPro" id="IPR000700">
    <property type="entry name" value="PAS-assoc_C"/>
</dbReference>
<dbReference type="Pfam" id="PF15915">
    <property type="entry name" value="BAT"/>
    <property type="match status" value="1"/>
</dbReference>
<dbReference type="EMBL" id="JBHSZQ010000019">
    <property type="protein sequence ID" value="MFC7126187.1"/>
    <property type="molecule type" value="Genomic_DNA"/>
</dbReference>
<dbReference type="Gene3D" id="3.30.450.20">
    <property type="entry name" value="PAS domain"/>
    <property type="match status" value="2"/>
</dbReference>
<proteinExistence type="predicted"/>
<dbReference type="Gene3D" id="3.30.450.40">
    <property type="match status" value="3"/>
</dbReference>
<gene>
    <name evidence="5" type="ORF">ACFQJ7_09085</name>
</gene>
<accession>A0ABD5X5B5</accession>
<evidence type="ECO:0000313" key="5">
    <source>
        <dbReference type="EMBL" id="MFC7126187.1"/>
    </source>
</evidence>
<dbReference type="SUPFAM" id="SSF55781">
    <property type="entry name" value="GAF domain-like"/>
    <property type="match status" value="3"/>
</dbReference>
<dbReference type="SMART" id="SM00086">
    <property type="entry name" value="PAC"/>
    <property type="match status" value="1"/>
</dbReference>